<feature type="transmembrane region" description="Helical" evidence="8">
    <location>
        <begin position="292"/>
        <end position="311"/>
    </location>
</feature>
<evidence type="ECO:0000313" key="11">
    <source>
        <dbReference type="Proteomes" id="UP001552594"/>
    </source>
</evidence>
<dbReference type="Proteomes" id="UP001552594">
    <property type="component" value="Unassembled WGS sequence"/>
</dbReference>
<feature type="transmembrane region" description="Helical" evidence="8">
    <location>
        <begin position="72"/>
        <end position="98"/>
    </location>
</feature>
<comment type="caution">
    <text evidence="10">The sequence shown here is derived from an EMBL/GenBank/DDBJ whole genome shotgun (WGS) entry which is preliminary data.</text>
</comment>
<feature type="transmembrane region" description="Helical" evidence="8">
    <location>
        <begin position="259"/>
        <end position="280"/>
    </location>
</feature>
<feature type="domain" description="Major facilitator superfamily (MFS) profile" evidence="9">
    <location>
        <begin position="6"/>
        <end position="444"/>
    </location>
</feature>
<evidence type="ECO:0000256" key="7">
    <source>
        <dbReference type="ARBA" id="ARBA00023251"/>
    </source>
</evidence>
<feature type="transmembrane region" description="Helical" evidence="8">
    <location>
        <begin position="192"/>
        <end position="211"/>
    </location>
</feature>
<dbReference type="NCBIfam" id="TIGR00711">
    <property type="entry name" value="efflux_EmrB"/>
    <property type="match status" value="1"/>
</dbReference>
<protein>
    <submittedName>
        <fullName evidence="10">MFS transporter</fullName>
    </submittedName>
</protein>
<evidence type="ECO:0000256" key="4">
    <source>
        <dbReference type="ARBA" id="ARBA00022692"/>
    </source>
</evidence>
<feature type="transmembrane region" description="Helical" evidence="8">
    <location>
        <begin position="160"/>
        <end position="180"/>
    </location>
</feature>
<evidence type="ECO:0000256" key="8">
    <source>
        <dbReference type="SAM" id="Phobius"/>
    </source>
</evidence>
<dbReference type="RefSeq" id="WP_109279457.1">
    <property type="nucleotide sequence ID" value="NZ_JBFAUK010000002.1"/>
</dbReference>
<dbReference type="PANTHER" id="PTHR42718:SF49">
    <property type="entry name" value="EXPORT PROTEIN"/>
    <property type="match status" value="1"/>
</dbReference>
<dbReference type="InterPro" id="IPR020846">
    <property type="entry name" value="MFS_dom"/>
</dbReference>
<keyword evidence="11" id="KW-1185">Reference proteome</keyword>
<accession>A0ABV3JS12</accession>
<dbReference type="InterPro" id="IPR004638">
    <property type="entry name" value="EmrB-like"/>
</dbReference>
<feature type="transmembrane region" description="Helical" evidence="8">
    <location>
        <begin position="129"/>
        <end position="148"/>
    </location>
</feature>
<proteinExistence type="predicted"/>
<keyword evidence="5 8" id="KW-1133">Transmembrane helix</keyword>
<keyword evidence="7" id="KW-0046">Antibiotic resistance</keyword>
<dbReference type="CDD" id="cd17321">
    <property type="entry name" value="MFS_MMR_MDR_like"/>
    <property type="match status" value="1"/>
</dbReference>
<comment type="subcellular location">
    <subcellularLocation>
        <location evidence="1">Cell membrane</location>
        <topology evidence="1">Multi-pass membrane protein</topology>
    </subcellularLocation>
</comment>
<dbReference type="SUPFAM" id="SSF103473">
    <property type="entry name" value="MFS general substrate transporter"/>
    <property type="match status" value="1"/>
</dbReference>
<dbReference type="Gene3D" id="1.20.1250.20">
    <property type="entry name" value="MFS general substrate transporter like domains"/>
    <property type="match status" value="1"/>
</dbReference>
<feature type="transmembrane region" description="Helical" evidence="8">
    <location>
        <begin position="399"/>
        <end position="415"/>
    </location>
</feature>
<dbReference type="EMBL" id="JBFAUK010000002">
    <property type="protein sequence ID" value="MEV5505676.1"/>
    <property type="molecule type" value="Genomic_DNA"/>
</dbReference>
<evidence type="ECO:0000256" key="6">
    <source>
        <dbReference type="ARBA" id="ARBA00023136"/>
    </source>
</evidence>
<feature type="transmembrane region" description="Helical" evidence="8">
    <location>
        <begin position="355"/>
        <end position="378"/>
    </location>
</feature>
<keyword evidence="3" id="KW-1003">Cell membrane</keyword>
<feature type="transmembrane region" description="Helical" evidence="8">
    <location>
        <begin position="41"/>
        <end position="60"/>
    </location>
</feature>
<keyword evidence="2" id="KW-0813">Transport</keyword>
<evidence type="ECO:0000256" key="3">
    <source>
        <dbReference type="ARBA" id="ARBA00022475"/>
    </source>
</evidence>
<feature type="transmembrane region" description="Helical" evidence="8">
    <location>
        <begin position="104"/>
        <end position="122"/>
    </location>
</feature>
<sequence>MRKWWPLAAVCLGSFMLITDTTVVTVALPDMARDLNASLSGLQWVMNIYTLVLAALTLSAGSLGDLFGRRRVYLLSLCLFGAASLLCALAPGAGLLIAARGLQGVGGSAVFVTGMAVLGGMYQDRARATALGVWSAVVGAAAAAGPVLGGLLTQALGWQAVFYINVPLTVLTVVLTAVSVEEAGQRERASVDLPGILSFGLCSGALTFALIKAGADGWTAPATLVPAALSALALLVFLGVERRRARPMLDLALFRNGSFLAVMFGTITSAWAFACLVYTSLWLQSALRLGPIRAGLAMLPLAAATFVTSTLTGKRLHGTAPRLVLTVAFALTGAGCAVNGLLLQASSHWTALLPGLLLMGTGVGLGMPATTAAALAAVPVTRAGMASGALATFRQLGQALGVAVLGLFFAGRAGAAGLSRVYLVTAGLVLLSALFAFRRTPDPAKSPQSRPTSADSVQA</sequence>
<evidence type="ECO:0000256" key="5">
    <source>
        <dbReference type="ARBA" id="ARBA00022989"/>
    </source>
</evidence>
<dbReference type="Pfam" id="PF07690">
    <property type="entry name" value="MFS_1"/>
    <property type="match status" value="1"/>
</dbReference>
<name>A0ABV3JS12_STRON</name>
<evidence type="ECO:0000256" key="1">
    <source>
        <dbReference type="ARBA" id="ARBA00004651"/>
    </source>
</evidence>
<keyword evidence="6 8" id="KW-0472">Membrane</keyword>
<reference evidence="10 11" key="1">
    <citation type="submission" date="2024-06" db="EMBL/GenBank/DDBJ databases">
        <title>The Natural Products Discovery Center: Release of the First 8490 Sequenced Strains for Exploring Actinobacteria Biosynthetic Diversity.</title>
        <authorList>
            <person name="Kalkreuter E."/>
            <person name="Kautsar S.A."/>
            <person name="Yang D."/>
            <person name="Bader C.D."/>
            <person name="Teijaro C.N."/>
            <person name="Fluegel L."/>
            <person name="Davis C.M."/>
            <person name="Simpson J.R."/>
            <person name="Lauterbach L."/>
            <person name="Steele A.D."/>
            <person name="Gui C."/>
            <person name="Meng S."/>
            <person name="Li G."/>
            <person name="Viehrig K."/>
            <person name="Ye F."/>
            <person name="Su P."/>
            <person name="Kiefer A.F."/>
            <person name="Nichols A."/>
            <person name="Cepeda A.J."/>
            <person name="Yan W."/>
            <person name="Fan B."/>
            <person name="Jiang Y."/>
            <person name="Adhikari A."/>
            <person name="Zheng C.-J."/>
            <person name="Schuster L."/>
            <person name="Cowan T.M."/>
            <person name="Smanski M.J."/>
            <person name="Chevrette M.G."/>
            <person name="De Carvalho L.P.S."/>
            <person name="Shen B."/>
        </authorList>
    </citation>
    <scope>NUCLEOTIDE SEQUENCE [LARGE SCALE GENOMIC DNA]</scope>
    <source>
        <strain evidence="10 11">NPDC052347</strain>
    </source>
</reference>
<gene>
    <name evidence="10" type="ORF">AB0L16_04245</name>
</gene>
<feature type="transmembrane region" description="Helical" evidence="8">
    <location>
        <begin position="421"/>
        <end position="437"/>
    </location>
</feature>
<dbReference type="PANTHER" id="PTHR42718">
    <property type="entry name" value="MAJOR FACILITATOR SUPERFAMILY MULTIDRUG TRANSPORTER MFSC"/>
    <property type="match status" value="1"/>
</dbReference>
<organism evidence="10 11">
    <name type="scientific">Streptomyces orinoci</name>
    <name type="common">Streptoverticillium orinoci</name>
    <dbReference type="NCBI Taxonomy" id="67339"/>
    <lineage>
        <taxon>Bacteria</taxon>
        <taxon>Bacillati</taxon>
        <taxon>Actinomycetota</taxon>
        <taxon>Actinomycetes</taxon>
        <taxon>Kitasatosporales</taxon>
        <taxon>Streptomycetaceae</taxon>
        <taxon>Streptomyces</taxon>
    </lineage>
</organism>
<evidence type="ECO:0000313" key="10">
    <source>
        <dbReference type="EMBL" id="MEV5505676.1"/>
    </source>
</evidence>
<dbReference type="Gene3D" id="1.20.1720.10">
    <property type="entry name" value="Multidrug resistance protein D"/>
    <property type="match status" value="1"/>
</dbReference>
<dbReference type="InterPro" id="IPR036259">
    <property type="entry name" value="MFS_trans_sf"/>
</dbReference>
<evidence type="ECO:0000259" key="9">
    <source>
        <dbReference type="PROSITE" id="PS50850"/>
    </source>
</evidence>
<feature type="transmembrane region" description="Helical" evidence="8">
    <location>
        <begin position="323"/>
        <end position="343"/>
    </location>
</feature>
<dbReference type="InterPro" id="IPR011701">
    <property type="entry name" value="MFS"/>
</dbReference>
<dbReference type="PROSITE" id="PS50850">
    <property type="entry name" value="MFS"/>
    <property type="match status" value="1"/>
</dbReference>
<feature type="transmembrane region" description="Helical" evidence="8">
    <location>
        <begin position="217"/>
        <end position="238"/>
    </location>
</feature>
<dbReference type="PRINTS" id="PR01036">
    <property type="entry name" value="TCRTETB"/>
</dbReference>
<keyword evidence="4 8" id="KW-0812">Transmembrane</keyword>
<evidence type="ECO:0000256" key="2">
    <source>
        <dbReference type="ARBA" id="ARBA00022448"/>
    </source>
</evidence>